<evidence type="ECO:0000259" key="8">
    <source>
        <dbReference type="Pfam" id="PF00881"/>
    </source>
</evidence>
<dbReference type="PIRSF" id="PIRSF000232">
    <property type="entry name" value="YdjA"/>
    <property type="match status" value="1"/>
</dbReference>
<evidence type="ECO:0000256" key="1">
    <source>
        <dbReference type="ARBA" id="ARBA00001917"/>
    </source>
</evidence>
<dbReference type="Pfam" id="PF00881">
    <property type="entry name" value="Nitroreductase"/>
    <property type="match status" value="1"/>
</dbReference>
<evidence type="ECO:0000256" key="4">
    <source>
        <dbReference type="ARBA" id="ARBA00022643"/>
    </source>
</evidence>
<reference evidence="9" key="2">
    <citation type="journal article" date="2014" name="ISME J.">
        <title>Microbial stratification in low pH oxic and suboxic macroscopic growths along an acid mine drainage.</title>
        <authorList>
            <person name="Mendez-Garcia C."/>
            <person name="Mesa V."/>
            <person name="Sprenger R.R."/>
            <person name="Richter M."/>
            <person name="Diez M.S."/>
            <person name="Solano J."/>
            <person name="Bargiela R."/>
            <person name="Golyshina O.V."/>
            <person name="Manteca A."/>
            <person name="Ramos J.L."/>
            <person name="Gallego J.R."/>
            <person name="Llorente I."/>
            <person name="Martins Dos Santos V.A."/>
            <person name="Jensen O.N."/>
            <person name="Pelaez A.I."/>
            <person name="Sanchez J."/>
            <person name="Ferrer M."/>
        </authorList>
    </citation>
    <scope>NUCLEOTIDE SEQUENCE</scope>
</reference>
<gene>
    <name evidence="9" type="ORF">B2A_12556</name>
</gene>
<dbReference type="PANTHER" id="PTHR43821:SF1">
    <property type="entry name" value="NAD(P)H NITROREDUCTASE YDJA-RELATED"/>
    <property type="match status" value="1"/>
</dbReference>
<dbReference type="PANTHER" id="PTHR43821">
    <property type="entry name" value="NAD(P)H NITROREDUCTASE YDJA-RELATED"/>
    <property type="match status" value="1"/>
</dbReference>
<keyword evidence="4" id="KW-0288">FMN</keyword>
<keyword evidence="6" id="KW-0560">Oxidoreductase</keyword>
<accession>T1A205</accession>
<evidence type="ECO:0000313" key="9">
    <source>
        <dbReference type="EMBL" id="EQD35074.1"/>
    </source>
</evidence>
<dbReference type="InterPro" id="IPR052530">
    <property type="entry name" value="NAD(P)H_nitroreductase"/>
</dbReference>
<dbReference type="AlphaFoldDB" id="T1A205"/>
<feature type="domain" description="Nitroreductase" evidence="8">
    <location>
        <begin position="29"/>
        <end position="174"/>
    </location>
</feature>
<evidence type="ECO:0000256" key="5">
    <source>
        <dbReference type="ARBA" id="ARBA00022857"/>
    </source>
</evidence>
<protein>
    <submittedName>
        <fullName evidence="9">Nitroreductase family protein</fullName>
    </submittedName>
</protein>
<reference evidence="9" key="1">
    <citation type="submission" date="2013-08" db="EMBL/GenBank/DDBJ databases">
        <authorList>
            <person name="Mendez C."/>
            <person name="Richter M."/>
            <person name="Ferrer M."/>
            <person name="Sanchez J."/>
        </authorList>
    </citation>
    <scope>NUCLEOTIDE SEQUENCE</scope>
</reference>
<evidence type="ECO:0000256" key="3">
    <source>
        <dbReference type="ARBA" id="ARBA00022630"/>
    </source>
</evidence>
<evidence type="ECO:0000256" key="2">
    <source>
        <dbReference type="ARBA" id="ARBA00007118"/>
    </source>
</evidence>
<dbReference type="InterPro" id="IPR026021">
    <property type="entry name" value="YdjA-like"/>
</dbReference>
<dbReference type="SUPFAM" id="SSF55469">
    <property type="entry name" value="FMN-dependent nitroreductase-like"/>
    <property type="match status" value="1"/>
</dbReference>
<comment type="cofactor">
    <cofactor evidence="1">
        <name>FMN</name>
        <dbReference type="ChEBI" id="CHEBI:58210"/>
    </cofactor>
</comment>
<comment type="caution">
    <text evidence="9">The sequence shown here is derived from an EMBL/GenBank/DDBJ whole genome shotgun (WGS) entry which is preliminary data.</text>
</comment>
<proteinExistence type="inferred from homology"/>
<evidence type="ECO:0000256" key="6">
    <source>
        <dbReference type="ARBA" id="ARBA00023002"/>
    </source>
</evidence>
<keyword evidence="7" id="KW-0520">NAD</keyword>
<sequence length="195" mass="21069">MVDLHHPADVILEIMRDRRQVSAKRLIEPGPASDQIEAIFCAAAQAPDHGVIRPWRFVQVPHSARDRLGEAFAAALRERNPDATAQQLQDARGKAMHGPFLALAIADLAGKDTNIPAAERLVSLGCALQNMLLMAYAQRYAAGLLSGMALQSQALRAVFSLAETEQAVCFIVIGTVREPKPARSRPQPGAFVSSL</sequence>
<comment type="similarity">
    <text evidence="2">Belongs to the nitroreductase family.</text>
</comment>
<organism evidence="9">
    <name type="scientific">mine drainage metagenome</name>
    <dbReference type="NCBI Taxonomy" id="410659"/>
    <lineage>
        <taxon>unclassified sequences</taxon>
        <taxon>metagenomes</taxon>
        <taxon>ecological metagenomes</taxon>
    </lineage>
</organism>
<dbReference type="GO" id="GO:0016491">
    <property type="term" value="F:oxidoreductase activity"/>
    <property type="evidence" value="ECO:0007669"/>
    <property type="project" value="UniProtKB-KW"/>
</dbReference>
<dbReference type="InterPro" id="IPR000415">
    <property type="entry name" value="Nitroreductase-like"/>
</dbReference>
<name>T1A205_9ZZZZ</name>
<dbReference type="EMBL" id="AUZZ01009060">
    <property type="protein sequence ID" value="EQD35074.1"/>
    <property type="molecule type" value="Genomic_DNA"/>
</dbReference>
<keyword evidence="5" id="KW-0521">NADP</keyword>
<evidence type="ECO:0000256" key="7">
    <source>
        <dbReference type="ARBA" id="ARBA00023027"/>
    </source>
</evidence>
<dbReference type="InterPro" id="IPR029479">
    <property type="entry name" value="Nitroreductase"/>
</dbReference>
<dbReference type="Gene3D" id="3.40.109.10">
    <property type="entry name" value="NADH Oxidase"/>
    <property type="match status" value="1"/>
</dbReference>
<keyword evidence="3" id="KW-0285">Flavoprotein</keyword>